<feature type="transmembrane region" description="Helical" evidence="5">
    <location>
        <begin position="133"/>
        <end position="151"/>
    </location>
</feature>
<name>A0A4P8EIU0_9RHOB</name>
<evidence type="ECO:0000313" key="6">
    <source>
        <dbReference type="EMBL" id="QCO57071.1"/>
    </source>
</evidence>
<keyword evidence="6" id="KW-0614">Plasmid</keyword>
<feature type="transmembrane region" description="Helical" evidence="5">
    <location>
        <begin position="64"/>
        <end position="83"/>
    </location>
</feature>
<dbReference type="SUPFAM" id="SSF158442">
    <property type="entry name" value="DsbB-like"/>
    <property type="match status" value="1"/>
</dbReference>
<dbReference type="RefSeq" id="WP_137194877.1">
    <property type="nucleotide sequence ID" value="NZ_CP039965.1"/>
</dbReference>
<keyword evidence="7" id="KW-1185">Reference proteome</keyword>
<evidence type="ECO:0000256" key="5">
    <source>
        <dbReference type="SAM" id="Phobius"/>
    </source>
</evidence>
<reference evidence="6 7" key="1">
    <citation type="submission" date="2019-05" db="EMBL/GenBank/DDBJ databases">
        <title>Pseudorhodobacter turbinis sp. nov., isolated from the gut of the Korean turban shell.</title>
        <authorList>
            <person name="Jeong Y.-S."/>
            <person name="Kang W.-R."/>
            <person name="Bae J.-W."/>
        </authorList>
    </citation>
    <scope>NUCLEOTIDE SEQUENCE [LARGE SCALE GENOMIC DNA]</scope>
    <source>
        <strain evidence="6 7">S12M18</strain>
        <plasmid evidence="6 7">unnamed1</plasmid>
    </source>
</reference>
<dbReference type="GO" id="GO:0015035">
    <property type="term" value="F:protein-disulfide reductase activity"/>
    <property type="evidence" value="ECO:0007669"/>
    <property type="project" value="InterPro"/>
</dbReference>
<dbReference type="Pfam" id="PF02600">
    <property type="entry name" value="DsbB"/>
    <property type="match status" value="1"/>
</dbReference>
<dbReference type="KEGG" id="pseb:EOK75_14895"/>
<accession>A0A4P8EIU0</accession>
<dbReference type="EMBL" id="CP039965">
    <property type="protein sequence ID" value="QCO57071.1"/>
    <property type="molecule type" value="Genomic_DNA"/>
</dbReference>
<proteinExistence type="predicted"/>
<protein>
    <submittedName>
        <fullName evidence="6">Disulfide bond formation protein B</fullName>
    </submittedName>
</protein>
<evidence type="ECO:0000256" key="1">
    <source>
        <dbReference type="ARBA" id="ARBA00004141"/>
    </source>
</evidence>
<dbReference type="GO" id="GO:0016020">
    <property type="term" value="C:membrane"/>
    <property type="evidence" value="ECO:0007669"/>
    <property type="project" value="UniProtKB-SubCell"/>
</dbReference>
<dbReference type="InterPro" id="IPR024199">
    <property type="entry name" value="Uncharacterised_DsbB"/>
</dbReference>
<dbReference type="InterPro" id="IPR023380">
    <property type="entry name" value="DsbB-like_sf"/>
</dbReference>
<comment type="subcellular location">
    <subcellularLocation>
        <location evidence="1">Membrane</location>
        <topology evidence="1">Multi-pass membrane protein</topology>
    </subcellularLocation>
</comment>
<keyword evidence="2 5" id="KW-0812">Transmembrane</keyword>
<keyword evidence="3 5" id="KW-1133">Transmembrane helix</keyword>
<dbReference type="InterPro" id="IPR003752">
    <property type="entry name" value="DiS_bond_form_DsbB/BdbC"/>
</dbReference>
<dbReference type="Gene3D" id="1.20.1550.10">
    <property type="entry name" value="DsbB-like"/>
    <property type="match status" value="1"/>
</dbReference>
<sequence length="156" mass="16139">MSQRNKLVFLAAAGSAGLLLGAFGFQYIGGMFPCELCLLQRWPHAAAIAIGVFALFCGARLLPYLGALAALASAGVALFHTGVERAWWEGLASCSGGSLGGLSVDDLLNPSVVIAAPVRCDAVAWEMFGLSMASWNGILSVVLALVWLAAARKDAA</sequence>
<evidence type="ECO:0000256" key="2">
    <source>
        <dbReference type="ARBA" id="ARBA00022692"/>
    </source>
</evidence>
<evidence type="ECO:0000313" key="7">
    <source>
        <dbReference type="Proteomes" id="UP000298631"/>
    </source>
</evidence>
<dbReference type="PIRSF" id="PIRSF033913">
    <property type="entry name" value="S-S_format_DsbB"/>
    <property type="match status" value="1"/>
</dbReference>
<evidence type="ECO:0000256" key="4">
    <source>
        <dbReference type="ARBA" id="ARBA00023136"/>
    </source>
</evidence>
<dbReference type="GO" id="GO:0006457">
    <property type="term" value="P:protein folding"/>
    <property type="evidence" value="ECO:0007669"/>
    <property type="project" value="InterPro"/>
</dbReference>
<keyword evidence="4 5" id="KW-0472">Membrane</keyword>
<evidence type="ECO:0000256" key="3">
    <source>
        <dbReference type="ARBA" id="ARBA00022989"/>
    </source>
</evidence>
<organism evidence="6 7">
    <name type="scientific">Pseudorhodobacter turbinis</name>
    <dbReference type="NCBI Taxonomy" id="2500533"/>
    <lineage>
        <taxon>Bacteria</taxon>
        <taxon>Pseudomonadati</taxon>
        <taxon>Pseudomonadota</taxon>
        <taxon>Alphaproteobacteria</taxon>
        <taxon>Rhodobacterales</taxon>
        <taxon>Paracoccaceae</taxon>
        <taxon>Pseudorhodobacter</taxon>
    </lineage>
</organism>
<dbReference type="OrthoDB" id="9808637at2"/>
<dbReference type="AlphaFoldDB" id="A0A4P8EIU0"/>
<feature type="transmembrane region" description="Helical" evidence="5">
    <location>
        <begin position="40"/>
        <end position="57"/>
    </location>
</feature>
<dbReference type="Proteomes" id="UP000298631">
    <property type="component" value="Plasmid unnamed1"/>
</dbReference>
<geneLocation type="plasmid" evidence="6 7">
    <name>unnamed1</name>
</geneLocation>
<gene>
    <name evidence="6" type="ORF">EOK75_14895</name>
</gene>